<name>A0A9P6J791_MORAP</name>
<feature type="compositionally biased region" description="Low complexity" evidence="2">
    <location>
        <begin position="183"/>
        <end position="192"/>
    </location>
</feature>
<dbReference type="SUPFAM" id="SSF58022">
    <property type="entry name" value="XRCC4, C-terminal oligomerization domain"/>
    <property type="match status" value="1"/>
</dbReference>
<feature type="compositionally biased region" description="Basic and acidic residues" evidence="2">
    <location>
        <begin position="309"/>
        <end position="334"/>
    </location>
</feature>
<feature type="region of interest" description="Disordered" evidence="2">
    <location>
        <begin position="132"/>
        <end position="255"/>
    </location>
</feature>
<feature type="region of interest" description="Disordered" evidence="2">
    <location>
        <begin position="269"/>
        <end position="374"/>
    </location>
</feature>
<gene>
    <name evidence="3" type="ORF">BGZ70_006913</name>
</gene>
<evidence type="ECO:0000256" key="1">
    <source>
        <dbReference type="SAM" id="Coils"/>
    </source>
</evidence>
<protein>
    <submittedName>
        <fullName evidence="3">Uncharacterized protein</fullName>
    </submittedName>
</protein>
<evidence type="ECO:0000256" key="2">
    <source>
        <dbReference type="SAM" id="MobiDB-lite"/>
    </source>
</evidence>
<dbReference type="EMBL" id="JAAAHY010000402">
    <property type="protein sequence ID" value="KAF9964130.1"/>
    <property type="molecule type" value="Genomic_DNA"/>
</dbReference>
<evidence type="ECO:0000313" key="3">
    <source>
        <dbReference type="EMBL" id="KAF9964130.1"/>
    </source>
</evidence>
<feature type="coiled-coil region" evidence="1">
    <location>
        <begin position="43"/>
        <end position="123"/>
    </location>
</feature>
<keyword evidence="1" id="KW-0175">Coiled coil</keyword>
<comment type="caution">
    <text evidence="3">The sequence shown here is derived from an EMBL/GenBank/DDBJ whole genome shotgun (WGS) entry which is preliminary data.</text>
</comment>
<dbReference type="AlphaFoldDB" id="A0A9P6J791"/>
<keyword evidence="4" id="KW-1185">Reference proteome</keyword>
<proteinExistence type="predicted"/>
<dbReference type="Gene3D" id="1.20.5.370">
    <property type="match status" value="1"/>
</dbReference>
<dbReference type="Proteomes" id="UP000738359">
    <property type="component" value="Unassembled WGS sequence"/>
</dbReference>
<evidence type="ECO:0000313" key="4">
    <source>
        <dbReference type="Proteomes" id="UP000738359"/>
    </source>
</evidence>
<reference evidence="3" key="1">
    <citation type="journal article" date="2020" name="Fungal Divers.">
        <title>Resolving the Mortierellaceae phylogeny through synthesis of multi-gene phylogenetics and phylogenomics.</title>
        <authorList>
            <person name="Vandepol N."/>
            <person name="Liber J."/>
            <person name="Desiro A."/>
            <person name="Na H."/>
            <person name="Kennedy M."/>
            <person name="Barry K."/>
            <person name="Grigoriev I.V."/>
            <person name="Miller A.N."/>
            <person name="O'Donnell K."/>
            <person name="Stajich J.E."/>
            <person name="Bonito G."/>
        </authorList>
    </citation>
    <scope>NUCLEOTIDE SEQUENCE</scope>
    <source>
        <strain evidence="3">CK1249</strain>
    </source>
</reference>
<dbReference type="OrthoDB" id="8064436at2759"/>
<sequence>MLYHTGDYASEEGRSGRVFRNFAPVDQIDYRGTYMASSLKSHVDGIKQQYQECNEALENFTKEKIEFTNNLLEKFRLLLNSKKEKIVKLIDTKNKQQERIENLEKALREERKMNAELRGKKINEADIDISDVKKQEDSDAEEGASTTAARGSGRGRGRGKGLGRGSDKGRGELAVRPGLDHPSQSSESASDTKSSKAKVKSKDTEQIQASTKDAADEYQPPLPHPQDGYGWDGNVASDNGKDEKGNVVEDEEEPLVRRGKSLIDRVSIAAAHVRPQKDIGIDKISLSPRKKTTKREASDAGDVLLQRNQNEDGQSRRPNNHSEKGASKRLRSEDSESVGSSVESIHARKITKAGSPSENGGASRPRRNFPVVAM</sequence>
<accession>A0A9P6J791</accession>
<dbReference type="InterPro" id="IPR014751">
    <property type="entry name" value="XRCC4-like_C"/>
</dbReference>
<organism evidence="3 4">
    <name type="scientific">Mortierella alpina</name>
    <name type="common">Oleaginous fungus</name>
    <name type="synonym">Mortierella renispora</name>
    <dbReference type="NCBI Taxonomy" id="64518"/>
    <lineage>
        <taxon>Eukaryota</taxon>
        <taxon>Fungi</taxon>
        <taxon>Fungi incertae sedis</taxon>
        <taxon>Mucoromycota</taxon>
        <taxon>Mortierellomycotina</taxon>
        <taxon>Mortierellomycetes</taxon>
        <taxon>Mortierellales</taxon>
        <taxon>Mortierellaceae</taxon>
        <taxon>Mortierella</taxon>
    </lineage>
</organism>